<evidence type="ECO:0000256" key="6">
    <source>
        <dbReference type="ARBA" id="ARBA00023014"/>
    </source>
</evidence>
<dbReference type="SUPFAM" id="SSF57652">
    <property type="entry name" value="HIPIP (high potential iron protein)"/>
    <property type="match status" value="1"/>
</dbReference>
<dbReference type="GO" id="GO:0051539">
    <property type="term" value="F:4 iron, 4 sulfur cluster binding"/>
    <property type="evidence" value="ECO:0007669"/>
    <property type="project" value="UniProtKB-KW"/>
</dbReference>
<dbReference type="GO" id="GO:0046872">
    <property type="term" value="F:metal ion binding"/>
    <property type="evidence" value="ECO:0007669"/>
    <property type="project" value="UniProtKB-KW"/>
</dbReference>
<evidence type="ECO:0000256" key="3">
    <source>
        <dbReference type="ARBA" id="ARBA00022723"/>
    </source>
</evidence>
<evidence type="ECO:0000313" key="9">
    <source>
        <dbReference type="EMBL" id="QFX97305.1"/>
    </source>
</evidence>
<dbReference type="Gene3D" id="4.10.490.10">
    <property type="entry name" value="High potential iron-sulphur protein"/>
    <property type="match status" value="1"/>
</dbReference>
<dbReference type="Proteomes" id="UP000363590">
    <property type="component" value="Chromosome"/>
</dbReference>
<keyword evidence="4" id="KW-0249">Electron transport</keyword>
<evidence type="ECO:0000256" key="1">
    <source>
        <dbReference type="ARBA" id="ARBA00022448"/>
    </source>
</evidence>
<feature type="signal peptide" evidence="7">
    <location>
        <begin position="1"/>
        <end position="36"/>
    </location>
</feature>
<reference evidence="9 10" key="1">
    <citation type="submission" date="2019-10" db="EMBL/GenBank/DDBJ databases">
        <authorList>
            <person name="Wang R."/>
        </authorList>
    </citation>
    <scope>NUCLEOTIDE SEQUENCE [LARGE SCALE GENOMIC DNA]</scope>
    <source>
        <strain evidence="9 10">ATCC 19377</strain>
    </source>
</reference>
<evidence type="ECO:0000313" key="10">
    <source>
        <dbReference type="Proteomes" id="UP000363590"/>
    </source>
</evidence>
<feature type="chain" id="PRO_5024325799" description="High potential iron-sulfur proteins family profile domain-containing protein" evidence="7">
    <location>
        <begin position="37"/>
        <end position="99"/>
    </location>
</feature>
<dbReference type="PROSITE" id="PS51373">
    <property type="entry name" value="HIPIP"/>
    <property type="match status" value="1"/>
</dbReference>
<accession>A0A5P9XTB6</accession>
<keyword evidence="6" id="KW-0411">Iron-sulfur</keyword>
<evidence type="ECO:0000256" key="4">
    <source>
        <dbReference type="ARBA" id="ARBA00022982"/>
    </source>
</evidence>
<protein>
    <recommendedName>
        <fullName evidence="8">High potential iron-sulfur proteins family profile domain-containing protein</fullName>
    </recommendedName>
</protein>
<proteinExistence type="predicted"/>
<dbReference type="InterPro" id="IPR000170">
    <property type="entry name" value="High_potential_FeS_prot"/>
</dbReference>
<dbReference type="EMBL" id="CP045571">
    <property type="protein sequence ID" value="QFX97305.1"/>
    <property type="molecule type" value="Genomic_DNA"/>
</dbReference>
<dbReference type="GO" id="GO:0009055">
    <property type="term" value="F:electron transfer activity"/>
    <property type="evidence" value="ECO:0007669"/>
    <property type="project" value="InterPro"/>
</dbReference>
<sequence length="99" mass="10070">MKSMNRREWLKSTGKIAAAAAAAAVAPLVFSSMAEAGTAGGLQSKSSVSYQDHPSGKDMCSNCAHFVPGASPSADGTCKVVAGKISPHGYCFAYTPISS</sequence>
<dbReference type="GeneID" id="60697424"/>
<dbReference type="RefSeq" id="WP_031575670.1">
    <property type="nucleotide sequence ID" value="NZ_CP045571.1"/>
</dbReference>
<dbReference type="InterPro" id="IPR006311">
    <property type="entry name" value="TAT_signal"/>
</dbReference>
<keyword evidence="3" id="KW-0479">Metal-binding</keyword>
<feature type="domain" description="High potential iron-sulfur proteins family profile" evidence="8">
    <location>
        <begin position="23"/>
        <end position="99"/>
    </location>
</feature>
<dbReference type="AlphaFoldDB" id="A0A5P9XTB6"/>
<keyword evidence="5" id="KW-0408">Iron</keyword>
<keyword evidence="2" id="KW-0004">4Fe-4S</keyword>
<name>A0A5P9XTB6_ACITH</name>
<evidence type="ECO:0000256" key="7">
    <source>
        <dbReference type="SAM" id="SignalP"/>
    </source>
</evidence>
<keyword evidence="7" id="KW-0732">Signal</keyword>
<keyword evidence="1" id="KW-0813">Transport</keyword>
<gene>
    <name evidence="9" type="ORF">GCD22_03209</name>
</gene>
<evidence type="ECO:0000256" key="5">
    <source>
        <dbReference type="ARBA" id="ARBA00023004"/>
    </source>
</evidence>
<dbReference type="InterPro" id="IPR036369">
    <property type="entry name" value="HIPIP_sf"/>
</dbReference>
<dbReference type="KEGG" id="atx:GCD22_03209"/>
<dbReference type="GO" id="GO:0019646">
    <property type="term" value="P:aerobic electron transport chain"/>
    <property type="evidence" value="ECO:0007669"/>
    <property type="project" value="InterPro"/>
</dbReference>
<organism evidence="9 10">
    <name type="scientific">Acidithiobacillus thiooxidans ATCC 19377</name>
    <dbReference type="NCBI Taxonomy" id="637390"/>
    <lineage>
        <taxon>Bacteria</taxon>
        <taxon>Pseudomonadati</taxon>
        <taxon>Pseudomonadota</taxon>
        <taxon>Acidithiobacillia</taxon>
        <taxon>Acidithiobacillales</taxon>
        <taxon>Acidithiobacillaceae</taxon>
        <taxon>Acidithiobacillus</taxon>
    </lineage>
</organism>
<dbReference type="PROSITE" id="PS51318">
    <property type="entry name" value="TAT"/>
    <property type="match status" value="1"/>
</dbReference>
<evidence type="ECO:0000259" key="8">
    <source>
        <dbReference type="PROSITE" id="PS51373"/>
    </source>
</evidence>
<evidence type="ECO:0000256" key="2">
    <source>
        <dbReference type="ARBA" id="ARBA00022485"/>
    </source>
</evidence>